<comment type="caution">
    <text evidence="1">The sequence shown here is derived from an EMBL/GenBank/DDBJ whole genome shotgun (WGS) entry which is preliminary data.</text>
</comment>
<dbReference type="Pfam" id="PF07963">
    <property type="entry name" value="N_methyl"/>
    <property type="match status" value="1"/>
</dbReference>
<dbReference type="NCBIfam" id="TIGR02532">
    <property type="entry name" value="IV_pilin_GFxxxE"/>
    <property type="match status" value="1"/>
</dbReference>
<reference evidence="1 2" key="1">
    <citation type="submission" date="2015-05" db="EMBL/GenBank/DDBJ databases">
        <title>Critical biogeochemical functions in the subsurface are associated with bacteria from new phyla and little studied lineages.</title>
        <authorList>
            <person name="Hug L.A."/>
            <person name="Thomas B.C."/>
            <person name="Sharon I."/>
            <person name="Brown C.T."/>
            <person name="Sharma R."/>
            <person name="Hettich R.L."/>
            <person name="Wilkins M.J."/>
            <person name="Williams K.H."/>
            <person name="Singh A."/>
            <person name="Banfield J.F."/>
        </authorList>
    </citation>
    <scope>NUCLEOTIDE SEQUENCE [LARGE SCALE GENOMIC DNA]</scope>
    <source>
        <strain evidence="1">CSP1-7</strain>
    </source>
</reference>
<evidence type="ECO:0000313" key="2">
    <source>
        <dbReference type="Proteomes" id="UP000051297"/>
    </source>
</evidence>
<dbReference type="AlphaFoldDB" id="A0A0T5ZXH6"/>
<accession>A0A0T5ZXH6</accession>
<dbReference type="Proteomes" id="UP000051297">
    <property type="component" value="Unassembled WGS sequence"/>
</dbReference>
<gene>
    <name evidence="1" type="ORF">XU08_C0002G0058</name>
</gene>
<protein>
    <recommendedName>
        <fullName evidence="3">Prepilin-type N-terminal cleavage/methylation domain-containing protein</fullName>
    </recommendedName>
</protein>
<dbReference type="EMBL" id="LDXK01000002">
    <property type="protein sequence ID" value="KRT67513.1"/>
    <property type="molecule type" value="Genomic_DNA"/>
</dbReference>
<evidence type="ECO:0000313" key="1">
    <source>
        <dbReference type="EMBL" id="KRT67513.1"/>
    </source>
</evidence>
<dbReference type="STRING" id="1576480.XU08_C0002G0058"/>
<evidence type="ECO:0008006" key="3">
    <source>
        <dbReference type="Google" id="ProtNLM"/>
    </source>
</evidence>
<sequence>MMKRGGFSLLEVLLSVTLIGVIGAFGAPLYLRLQVKNDLDLAAVSVAQSWRRAQVLTQVVEGDSVWGVRVQSGGITLFKGASYAARDSSYDEVFAMPTAISPSGLLETTFSKVFGRAQTTGTMTLTSLNGEAHALTINAYGMVQY</sequence>
<name>A0A0T5ZXH6_UNCKA</name>
<organism evidence="1 2">
    <name type="scientific">candidate division WWE3 bacterium CSP1-7</name>
    <dbReference type="NCBI Taxonomy" id="1576480"/>
    <lineage>
        <taxon>Bacteria</taxon>
        <taxon>Katanobacteria</taxon>
    </lineage>
</organism>
<dbReference type="InterPro" id="IPR012902">
    <property type="entry name" value="N_methyl_site"/>
</dbReference>
<proteinExistence type="predicted"/>